<gene>
    <name evidence="1" type="ORF">Lfee_2552</name>
    <name evidence="2" type="ORF">NCTC12022_02785</name>
</gene>
<evidence type="ECO:0000313" key="3">
    <source>
        <dbReference type="Proteomes" id="UP000054698"/>
    </source>
</evidence>
<evidence type="ECO:0000313" key="4">
    <source>
        <dbReference type="Proteomes" id="UP000251942"/>
    </source>
</evidence>
<reference evidence="1 3" key="1">
    <citation type="submission" date="2015-11" db="EMBL/GenBank/DDBJ databases">
        <title>Genomic analysis of 38 Legionella species identifies large and diverse effector repertoires.</title>
        <authorList>
            <person name="Burstein D."/>
            <person name="Amaro F."/>
            <person name="Zusman T."/>
            <person name="Lifshitz Z."/>
            <person name="Cohen O."/>
            <person name="Gilbert J.A."/>
            <person name="Pupko T."/>
            <person name="Shuman H.A."/>
            <person name="Segal G."/>
        </authorList>
    </citation>
    <scope>NUCLEOTIDE SEQUENCE [LARGE SCALE GENOMIC DNA]</scope>
    <source>
        <strain evidence="1 3">WO-44C</strain>
    </source>
</reference>
<evidence type="ECO:0000313" key="1">
    <source>
        <dbReference type="EMBL" id="KTC94888.1"/>
    </source>
</evidence>
<dbReference type="RefSeq" id="WP_058447403.1">
    <property type="nucleotide sequence ID" value="NZ_CAAAHT010000033.1"/>
</dbReference>
<keyword evidence="3" id="KW-1185">Reference proteome</keyword>
<evidence type="ECO:0000313" key="2">
    <source>
        <dbReference type="EMBL" id="SPX62028.1"/>
    </source>
</evidence>
<accession>A0A0W0TH20</accession>
<dbReference type="EMBL" id="UASS01000032">
    <property type="protein sequence ID" value="SPX62028.1"/>
    <property type="molecule type" value="Genomic_DNA"/>
</dbReference>
<sequence>MNLFELTAVSNFLSCFPDDMTYPVLISRLTNGEIEADDAIVFWQPFEGYCSGFIAECIETLRQQLVERFIVNPQAVQSMCIEGRVLCTRCLCYPRREKSDSY</sequence>
<dbReference type="PATRIC" id="fig|453.4.peg.2799"/>
<name>A0A0W0TH20_9GAMM</name>
<protein>
    <submittedName>
        <fullName evidence="1">Uncharacterized protein</fullName>
    </submittedName>
</protein>
<organism evidence="1 3">
    <name type="scientific">Legionella feeleii</name>
    <dbReference type="NCBI Taxonomy" id="453"/>
    <lineage>
        <taxon>Bacteria</taxon>
        <taxon>Pseudomonadati</taxon>
        <taxon>Pseudomonadota</taxon>
        <taxon>Gammaproteobacteria</taxon>
        <taxon>Legionellales</taxon>
        <taxon>Legionellaceae</taxon>
        <taxon>Legionella</taxon>
    </lineage>
</organism>
<dbReference type="STRING" id="453.Lfee_2552"/>
<dbReference type="AlphaFoldDB" id="A0A0W0TH20"/>
<reference evidence="2 4" key="2">
    <citation type="submission" date="2018-06" db="EMBL/GenBank/DDBJ databases">
        <authorList>
            <consortium name="Pathogen Informatics"/>
            <person name="Doyle S."/>
        </authorList>
    </citation>
    <scope>NUCLEOTIDE SEQUENCE [LARGE SCALE GENOMIC DNA]</scope>
    <source>
        <strain evidence="2 4">NCTC12022</strain>
    </source>
</reference>
<proteinExistence type="predicted"/>
<dbReference type="Proteomes" id="UP000251942">
    <property type="component" value="Unassembled WGS sequence"/>
</dbReference>
<dbReference type="Proteomes" id="UP000054698">
    <property type="component" value="Unassembled WGS sequence"/>
</dbReference>
<dbReference type="EMBL" id="LNYB01000085">
    <property type="protein sequence ID" value="KTC94888.1"/>
    <property type="molecule type" value="Genomic_DNA"/>
</dbReference>